<name>A0A6A6I431_9PLEO</name>
<dbReference type="Gene3D" id="3.30.40.10">
    <property type="entry name" value="Zinc/RING finger domain, C3HC4 (zinc finger)"/>
    <property type="match status" value="1"/>
</dbReference>
<dbReference type="GO" id="GO:0008270">
    <property type="term" value="F:zinc ion binding"/>
    <property type="evidence" value="ECO:0007669"/>
    <property type="project" value="UniProtKB-KW"/>
</dbReference>
<protein>
    <recommendedName>
        <fullName evidence="3">C2H2-type domain-containing protein</fullName>
    </recommendedName>
</protein>
<dbReference type="GeneID" id="54589642"/>
<evidence type="ECO:0000259" key="3">
    <source>
        <dbReference type="PROSITE" id="PS50157"/>
    </source>
</evidence>
<dbReference type="Proteomes" id="UP000800094">
    <property type="component" value="Unassembled WGS sequence"/>
</dbReference>
<proteinExistence type="predicted"/>
<reference evidence="4" key="1">
    <citation type="journal article" date="2020" name="Stud. Mycol.">
        <title>101 Dothideomycetes genomes: a test case for predicting lifestyles and emergence of pathogens.</title>
        <authorList>
            <person name="Haridas S."/>
            <person name="Albert R."/>
            <person name="Binder M."/>
            <person name="Bloem J."/>
            <person name="Labutti K."/>
            <person name="Salamov A."/>
            <person name="Andreopoulos B."/>
            <person name="Baker S."/>
            <person name="Barry K."/>
            <person name="Bills G."/>
            <person name="Bluhm B."/>
            <person name="Cannon C."/>
            <person name="Castanera R."/>
            <person name="Culley D."/>
            <person name="Daum C."/>
            <person name="Ezra D."/>
            <person name="Gonzalez J."/>
            <person name="Henrissat B."/>
            <person name="Kuo A."/>
            <person name="Liang C."/>
            <person name="Lipzen A."/>
            <person name="Lutzoni F."/>
            <person name="Magnuson J."/>
            <person name="Mondo S."/>
            <person name="Nolan M."/>
            <person name="Ohm R."/>
            <person name="Pangilinan J."/>
            <person name="Park H.-J."/>
            <person name="Ramirez L."/>
            <person name="Alfaro M."/>
            <person name="Sun H."/>
            <person name="Tritt A."/>
            <person name="Yoshinaga Y."/>
            <person name="Zwiers L.-H."/>
            <person name="Turgeon B."/>
            <person name="Goodwin S."/>
            <person name="Spatafora J."/>
            <person name="Crous P."/>
            <person name="Grigoriev I."/>
        </authorList>
    </citation>
    <scope>NUCLEOTIDE SEQUENCE</scope>
    <source>
        <strain evidence="4">CBS 122368</strain>
    </source>
</reference>
<dbReference type="PROSITE" id="PS50157">
    <property type="entry name" value="ZINC_FINGER_C2H2_2"/>
    <property type="match status" value="1"/>
</dbReference>
<organism evidence="4 5">
    <name type="scientific">Trematosphaeria pertusa</name>
    <dbReference type="NCBI Taxonomy" id="390896"/>
    <lineage>
        <taxon>Eukaryota</taxon>
        <taxon>Fungi</taxon>
        <taxon>Dikarya</taxon>
        <taxon>Ascomycota</taxon>
        <taxon>Pezizomycotina</taxon>
        <taxon>Dothideomycetes</taxon>
        <taxon>Pleosporomycetidae</taxon>
        <taxon>Pleosporales</taxon>
        <taxon>Massarineae</taxon>
        <taxon>Trematosphaeriaceae</taxon>
        <taxon>Trematosphaeria</taxon>
    </lineage>
</organism>
<gene>
    <name evidence="4" type="ORF">BU26DRAFT_75780</name>
</gene>
<dbReference type="RefSeq" id="XP_033680041.1">
    <property type="nucleotide sequence ID" value="XM_033836312.1"/>
</dbReference>
<sequence length="344" mass="38969">MVIVPVAKTGEAAPPVPPGTTQPLLAGPRENEGAEEEENASLVTRPKYPCTVCEEVFESKSSWRCHESGQHFQSESWICLPCSKRGSPAWAYPKASQFEEHLARNHSDLSFDIQKGHLTSKFGHNFWCGICADIIPKQQKRDKGEDERLAHIKDHWTTGCTVAHWKKLSPVKPSLVGPPADLPMSRLDVREELEVEAFPAALDSNVKAPWTVVVGAERLYVQHESFLSIPHGLRDYIGRKFWRAEKGEFHCDKEEYQTCSHMYRIATAYKWPDMIKKSRQIIMSSHAVTKKELDDISLYALEVHDTELYNFWASKQGTLGELLRIPEETREESNGQGQSSILVD</sequence>
<keyword evidence="5" id="KW-1185">Reference proteome</keyword>
<dbReference type="InterPro" id="IPR013087">
    <property type="entry name" value="Znf_C2H2_type"/>
</dbReference>
<feature type="region of interest" description="Disordered" evidence="2">
    <location>
        <begin position="1"/>
        <end position="40"/>
    </location>
</feature>
<keyword evidence="1" id="KW-0863">Zinc-finger</keyword>
<dbReference type="AlphaFoldDB" id="A0A6A6I431"/>
<dbReference type="PROSITE" id="PS00028">
    <property type="entry name" value="ZINC_FINGER_C2H2_1"/>
    <property type="match status" value="1"/>
</dbReference>
<dbReference type="InterPro" id="IPR013083">
    <property type="entry name" value="Znf_RING/FYVE/PHD"/>
</dbReference>
<keyword evidence="1" id="KW-0862">Zinc</keyword>
<accession>A0A6A6I431</accession>
<dbReference type="EMBL" id="ML987201">
    <property type="protein sequence ID" value="KAF2245037.1"/>
    <property type="molecule type" value="Genomic_DNA"/>
</dbReference>
<dbReference type="OrthoDB" id="6077919at2759"/>
<keyword evidence="1" id="KW-0479">Metal-binding</keyword>
<evidence type="ECO:0000313" key="4">
    <source>
        <dbReference type="EMBL" id="KAF2245037.1"/>
    </source>
</evidence>
<evidence type="ECO:0000256" key="1">
    <source>
        <dbReference type="PROSITE-ProRule" id="PRU00042"/>
    </source>
</evidence>
<evidence type="ECO:0000313" key="5">
    <source>
        <dbReference type="Proteomes" id="UP000800094"/>
    </source>
</evidence>
<feature type="domain" description="C2H2-type" evidence="3">
    <location>
        <begin position="48"/>
        <end position="76"/>
    </location>
</feature>
<dbReference type="SMART" id="SM00355">
    <property type="entry name" value="ZnF_C2H2"/>
    <property type="match status" value="2"/>
</dbReference>
<evidence type="ECO:0000256" key="2">
    <source>
        <dbReference type="SAM" id="MobiDB-lite"/>
    </source>
</evidence>